<evidence type="ECO:0000256" key="11">
    <source>
        <dbReference type="ARBA" id="ARBA00049348"/>
    </source>
</evidence>
<evidence type="ECO:0000256" key="10">
    <source>
        <dbReference type="ARBA" id="ARBA00023204"/>
    </source>
</evidence>
<dbReference type="RefSeq" id="WP_121144976.1">
    <property type="nucleotide sequence ID" value="NZ_RBWY01000002.1"/>
</dbReference>
<dbReference type="InterPro" id="IPR023546">
    <property type="entry name" value="MGMT"/>
</dbReference>
<keyword evidence="7" id="KW-0805">Transcription regulation</keyword>
<keyword evidence="14" id="KW-0862">Zinc</keyword>
<comment type="cofactor">
    <cofactor evidence="14">
        <name>Zn(2+)</name>
        <dbReference type="ChEBI" id="CHEBI:29105"/>
    </cofactor>
    <text evidence="14">Binds 1 zinc ion per subunit.</text>
</comment>
<evidence type="ECO:0000256" key="6">
    <source>
        <dbReference type="ARBA" id="ARBA00022763"/>
    </source>
</evidence>
<keyword evidence="17" id="KW-1185">Reference proteome</keyword>
<feature type="binding site" evidence="14">
    <location>
        <position position="65"/>
    </location>
    <ligand>
        <name>Zn(2+)</name>
        <dbReference type="ChEBI" id="CHEBI:29105"/>
    </ligand>
</feature>
<reference evidence="16 17" key="1">
    <citation type="submission" date="2018-10" db="EMBL/GenBank/DDBJ databases">
        <title>Genomic Encyclopedia of Type Strains, Phase IV (KMG-IV): sequencing the most valuable type-strain genomes for metagenomic binning, comparative biology and taxonomic classification.</title>
        <authorList>
            <person name="Goeker M."/>
        </authorList>
    </citation>
    <scope>NUCLEOTIDE SEQUENCE [LARGE SCALE GENOMIC DNA]</scope>
    <source>
        <strain evidence="16 17">DSM 22228</strain>
    </source>
</reference>
<dbReference type="PROSITE" id="PS00374">
    <property type="entry name" value="MGMT"/>
    <property type="match status" value="1"/>
</dbReference>
<comment type="catalytic activity">
    <reaction evidence="11 12">
        <text>a 6-O-methyl-2'-deoxyguanosine in DNA + L-cysteinyl-[protein] = S-methyl-L-cysteinyl-[protein] + a 2'-deoxyguanosine in DNA</text>
        <dbReference type="Rhea" id="RHEA:24000"/>
        <dbReference type="Rhea" id="RHEA-COMP:10131"/>
        <dbReference type="Rhea" id="RHEA-COMP:10132"/>
        <dbReference type="Rhea" id="RHEA-COMP:11367"/>
        <dbReference type="Rhea" id="RHEA-COMP:11368"/>
        <dbReference type="ChEBI" id="CHEBI:29950"/>
        <dbReference type="ChEBI" id="CHEBI:82612"/>
        <dbReference type="ChEBI" id="CHEBI:85445"/>
        <dbReference type="ChEBI" id="CHEBI:85448"/>
        <dbReference type="EC" id="2.1.1.63"/>
    </reaction>
</comment>
<proteinExistence type="inferred from homology"/>
<dbReference type="Pfam" id="PF02805">
    <property type="entry name" value="Ada_Zn_binding"/>
    <property type="match status" value="1"/>
</dbReference>
<feature type="binding site" evidence="14">
    <location>
        <position position="68"/>
    </location>
    <ligand>
        <name>Zn(2+)</name>
        <dbReference type="ChEBI" id="CHEBI:29105"/>
    </ligand>
</feature>
<evidence type="ECO:0000256" key="3">
    <source>
        <dbReference type="ARBA" id="ARBA00022490"/>
    </source>
</evidence>
<evidence type="ECO:0000313" key="17">
    <source>
        <dbReference type="Proteomes" id="UP000278542"/>
    </source>
</evidence>
<keyword evidence="5 12" id="KW-0808">Transferase</keyword>
<feature type="active site" description="Nucleophile; methyl group acceptor" evidence="12">
    <location>
        <position position="315"/>
    </location>
</feature>
<keyword evidence="14" id="KW-0479">Metal-binding</keyword>
<evidence type="ECO:0000256" key="8">
    <source>
        <dbReference type="ARBA" id="ARBA00023159"/>
    </source>
</evidence>
<dbReference type="InterPro" id="IPR036388">
    <property type="entry name" value="WH-like_DNA-bd_sf"/>
</dbReference>
<keyword evidence="10 12" id="KW-0234">DNA repair</keyword>
<dbReference type="EC" id="2.1.1.63" evidence="12"/>
<feature type="binding site" evidence="14">
    <location>
        <position position="38"/>
    </location>
    <ligand>
        <name>Zn(2+)</name>
        <dbReference type="ChEBI" id="CHEBI:29105"/>
    </ligand>
</feature>
<dbReference type="GO" id="GO:0008270">
    <property type="term" value="F:zinc ion binding"/>
    <property type="evidence" value="ECO:0007669"/>
    <property type="project" value="InterPro"/>
</dbReference>
<dbReference type="GO" id="GO:0003908">
    <property type="term" value="F:methylated-DNA-[protein]-cysteine S-methyltransferase activity"/>
    <property type="evidence" value="ECO:0007669"/>
    <property type="project" value="UniProtKB-UniRule"/>
</dbReference>
<evidence type="ECO:0000256" key="2">
    <source>
        <dbReference type="ARBA" id="ARBA00008711"/>
    </source>
</evidence>
<feature type="domain" description="HTH araC/xylS-type" evidence="15">
    <location>
        <begin position="82"/>
        <end position="178"/>
    </location>
</feature>
<protein>
    <recommendedName>
        <fullName evidence="12">Methylated-DNA--protein-cysteine methyltransferase</fullName>
        <ecNumber evidence="12">2.1.1.63</ecNumber>
    </recommendedName>
    <alternativeName>
        <fullName evidence="12">6-O-methylguanine-DNA methyltransferase</fullName>
        <shortName evidence="12">MGMT</shortName>
    </alternativeName>
    <alternativeName>
        <fullName evidence="12">O-6-methylguanine-DNA-alkyltransferase</fullName>
    </alternativeName>
</protein>
<evidence type="ECO:0000259" key="15">
    <source>
        <dbReference type="PROSITE" id="PS01124"/>
    </source>
</evidence>
<dbReference type="GO" id="GO:0006307">
    <property type="term" value="P:DNA alkylation repair"/>
    <property type="evidence" value="ECO:0007669"/>
    <property type="project" value="UniProtKB-UniRule"/>
</dbReference>
<dbReference type="Gene3D" id="3.40.10.10">
    <property type="entry name" value="DNA Methylphosphotriester Repair Domain"/>
    <property type="match status" value="1"/>
</dbReference>
<dbReference type="InterPro" id="IPR036631">
    <property type="entry name" value="MGMT_N_sf"/>
</dbReference>
<organism evidence="16 17">
    <name type="scientific">Orbus hercynius</name>
    <dbReference type="NCBI Taxonomy" id="593135"/>
    <lineage>
        <taxon>Bacteria</taxon>
        <taxon>Pseudomonadati</taxon>
        <taxon>Pseudomonadota</taxon>
        <taxon>Gammaproteobacteria</taxon>
        <taxon>Orbales</taxon>
        <taxon>Orbaceae</taxon>
        <taxon>Orbus</taxon>
    </lineage>
</organism>
<dbReference type="FunFam" id="1.10.10.10:FF:000214">
    <property type="entry name" value="Methylated-DNA--protein-cysteine methyltransferase"/>
    <property type="match status" value="1"/>
</dbReference>
<dbReference type="Proteomes" id="UP000278542">
    <property type="component" value="Unassembled WGS sequence"/>
</dbReference>
<dbReference type="PANTHER" id="PTHR10815:SF5">
    <property type="entry name" value="METHYLATED-DNA--PROTEIN-CYSTEINE METHYLTRANSFERASE"/>
    <property type="match status" value="1"/>
</dbReference>
<dbReference type="InterPro" id="IPR014048">
    <property type="entry name" value="MethylDNA_cys_MeTrfase_DNA-bd"/>
</dbReference>
<dbReference type="InterPro" id="IPR036217">
    <property type="entry name" value="MethylDNA_cys_MeTrfase_DNAb"/>
</dbReference>
<dbReference type="GO" id="GO:0005737">
    <property type="term" value="C:cytoplasm"/>
    <property type="evidence" value="ECO:0007669"/>
    <property type="project" value="UniProtKB-SubCell"/>
</dbReference>
<dbReference type="Pfam" id="PF02870">
    <property type="entry name" value="Methyltransf_1N"/>
    <property type="match status" value="1"/>
</dbReference>
<dbReference type="Pfam" id="PF01035">
    <property type="entry name" value="DNA_binding_1"/>
    <property type="match status" value="1"/>
</dbReference>
<dbReference type="InterPro" id="IPR001497">
    <property type="entry name" value="MethylDNA_cys_MeTrfase_AS"/>
</dbReference>
<dbReference type="PIRSF" id="PIRSF000409">
    <property type="entry name" value="Ada"/>
    <property type="match status" value="1"/>
</dbReference>
<dbReference type="InterPro" id="IPR008332">
    <property type="entry name" value="MethylG_MeTrfase_N"/>
</dbReference>
<name>A0A495RET5_9GAMM</name>
<gene>
    <name evidence="16" type="ORF">DES39_1302</name>
</gene>
<dbReference type="Gene3D" id="3.30.160.70">
    <property type="entry name" value="Methylated DNA-protein cysteine methyltransferase domain"/>
    <property type="match status" value="1"/>
</dbReference>
<comment type="subcellular location">
    <subcellularLocation>
        <location evidence="12">Cytoplasm</location>
    </subcellularLocation>
</comment>
<dbReference type="SUPFAM" id="SSF53155">
    <property type="entry name" value="Methylated DNA-protein cysteine methyltransferase domain"/>
    <property type="match status" value="1"/>
</dbReference>
<dbReference type="Gene3D" id="1.10.10.10">
    <property type="entry name" value="Winged helix-like DNA-binding domain superfamily/Winged helix DNA-binding domain"/>
    <property type="match status" value="1"/>
</dbReference>
<dbReference type="InterPro" id="IPR018060">
    <property type="entry name" value="HTH_AraC"/>
</dbReference>
<dbReference type="InterPro" id="IPR004026">
    <property type="entry name" value="Ada_DNA_repair_Zn-bd"/>
</dbReference>
<dbReference type="SUPFAM" id="SSF46767">
    <property type="entry name" value="Methylated DNA-protein cysteine methyltransferase, C-terminal domain"/>
    <property type="match status" value="1"/>
</dbReference>
<keyword evidence="6 12" id="KW-0227">DNA damage</keyword>
<dbReference type="GO" id="GO:0003700">
    <property type="term" value="F:DNA-binding transcription factor activity"/>
    <property type="evidence" value="ECO:0007669"/>
    <property type="project" value="InterPro"/>
</dbReference>
<dbReference type="AlphaFoldDB" id="A0A495RET5"/>
<dbReference type="InterPro" id="IPR009057">
    <property type="entry name" value="Homeodomain-like_sf"/>
</dbReference>
<dbReference type="PROSITE" id="PS01124">
    <property type="entry name" value="HTH_ARAC_FAMILY_2"/>
    <property type="match status" value="1"/>
</dbReference>
<evidence type="ECO:0000256" key="9">
    <source>
        <dbReference type="ARBA" id="ARBA00023163"/>
    </source>
</evidence>
<dbReference type="HAMAP" id="MF_00772">
    <property type="entry name" value="OGT"/>
    <property type="match status" value="1"/>
</dbReference>
<evidence type="ECO:0000256" key="12">
    <source>
        <dbReference type="HAMAP-Rule" id="MF_00772"/>
    </source>
</evidence>
<feature type="binding site" evidence="14">
    <location>
        <position position="34"/>
    </location>
    <ligand>
        <name>Zn(2+)</name>
        <dbReference type="ChEBI" id="CHEBI:29105"/>
    </ligand>
</feature>
<feature type="active site" description="Nucleophile; methyl group acceptor from either O6-methylguanine or O4-methylthymine" evidence="13">
    <location>
        <position position="315"/>
    </location>
</feature>
<keyword evidence="3 12" id="KW-0963">Cytoplasm</keyword>
<comment type="caution">
    <text evidence="16">The sequence shown here is derived from an EMBL/GenBank/DDBJ whole genome shotgun (WGS) entry which is preliminary data.</text>
</comment>
<evidence type="ECO:0000313" key="16">
    <source>
        <dbReference type="EMBL" id="RKS85885.1"/>
    </source>
</evidence>
<dbReference type="SUPFAM" id="SSF57884">
    <property type="entry name" value="Ada DNA repair protein, N-terminal domain (N-Ada 10)"/>
    <property type="match status" value="1"/>
</dbReference>
<keyword evidence="8" id="KW-0010">Activator</keyword>
<evidence type="ECO:0000256" key="1">
    <source>
        <dbReference type="ARBA" id="ARBA00001286"/>
    </source>
</evidence>
<dbReference type="InterPro" id="IPR035451">
    <property type="entry name" value="Ada-like_dom_sf"/>
</dbReference>
<dbReference type="SUPFAM" id="SSF46689">
    <property type="entry name" value="Homeodomain-like"/>
    <property type="match status" value="1"/>
</dbReference>
<dbReference type="Pfam" id="PF12833">
    <property type="entry name" value="HTH_18"/>
    <property type="match status" value="1"/>
</dbReference>
<dbReference type="SMART" id="SM00342">
    <property type="entry name" value="HTH_ARAC"/>
    <property type="match status" value="1"/>
</dbReference>
<sequence>MQPTFAQLYQALVNKNPRYDGVFYAGIRTTGIFCRFICTMHKPKPENIEFFDSMHDAMLSGYRPCKICKPQYLLDQTPADIASLLAFLEQHPEQKISDQDLREKGLEPYTVRRWFLKHHNMTFQAFQRMYRLNMALKKLQDGESIINAAYDSEFESLSHLGESFKAIFGVSASQAKNHNIVYISRIETPIGTMFAGATEKGLCLLEFTDRRILDIEFKQLVKRYNAKLLRGENQHIQQTKQQLEQYFAGNRDQFTIPFDIRGTDFQQQVWQGLVEIPFGETRSYQQQAILIGKPKAVRAVANANGLNQMSIVIPCHRVIGADGKLTGYGGGLWRKNWLLNLEKNHQRK</sequence>
<keyword evidence="9" id="KW-0804">Transcription</keyword>
<dbReference type="NCBIfam" id="TIGR00589">
    <property type="entry name" value="ogt"/>
    <property type="match status" value="1"/>
</dbReference>
<feature type="active site" description="Nucleophile; methyl group acceptor from methylphosphotriester" evidence="13">
    <location>
        <position position="34"/>
    </location>
</feature>
<dbReference type="CDD" id="cd06445">
    <property type="entry name" value="ATase"/>
    <property type="match status" value="1"/>
</dbReference>
<dbReference type="PANTHER" id="PTHR10815">
    <property type="entry name" value="METHYLATED-DNA--PROTEIN-CYSTEINE METHYLTRANSFERASE"/>
    <property type="match status" value="1"/>
</dbReference>
<dbReference type="GO" id="GO:0032259">
    <property type="term" value="P:methylation"/>
    <property type="evidence" value="ECO:0007669"/>
    <property type="project" value="UniProtKB-KW"/>
</dbReference>
<evidence type="ECO:0000256" key="4">
    <source>
        <dbReference type="ARBA" id="ARBA00022603"/>
    </source>
</evidence>
<evidence type="ECO:0000256" key="7">
    <source>
        <dbReference type="ARBA" id="ARBA00023015"/>
    </source>
</evidence>
<evidence type="ECO:0000256" key="14">
    <source>
        <dbReference type="PIRSR" id="PIRSR000409-3"/>
    </source>
</evidence>
<dbReference type="EMBL" id="RBWY01000002">
    <property type="protein sequence ID" value="RKS85885.1"/>
    <property type="molecule type" value="Genomic_DNA"/>
</dbReference>
<accession>A0A495RET5</accession>
<dbReference type="GO" id="GO:0043565">
    <property type="term" value="F:sequence-specific DNA binding"/>
    <property type="evidence" value="ECO:0007669"/>
    <property type="project" value="InterPro"/>
</dbReference>
<comment type="catalytic activity">
    <reaction evidence="1 12">
        <text>a 4-O-methyl-thymidine in DNA + L-cysteinyl-[protein] = a thymidine in DNA + S-methyl-L-cysteinyl-[protein]</text>
        <dbReference type="Rhea" id="RHEA:53428"/>
        <dbReference type="Rhea" id="RHEA-COMP:10131"/>
        <dbReference type="Rhea" id="RHEA-COMP:10132"/>
        <dbReference type="Rhea" id="RHEA-COMP:13555"/>
        <dbReference type="Rhea" id="RHEA-COMP:13556"/>
        <dbReference type="ChEBI" id="CHEBI:29950"/>
        <dbReference type="ChEBI" id="CHEBI:82612"/>
        <dbReference type="ChEBI" id="CHEBI:137386"/>
        <dbReference type="ChEBI" id="CHEBI:137387"/>
        <dbReference type="EC" id="2.1.1.63"/>
    </reaction>
</comment>
<dbReference type="Gene3D" id="1.10.10.60">
    <property type="entry name" value="Homeodomain-like"/>
    <property type="match status" value="1"/>
</dbReference>
<comment type="similarity">
    <text evidence="2 12">Belongs to the MGMT family.</text>
</comment>
<dbReference type="InterPro" id="IPR016221">
    <property type="entry name" value="Bifunct_regulatory_prot_Ada"/>
</dbReference>
<keyword evidence="4 12" id="KW-0489">Methyltransferase</keyword>
<comment type="miscellaneous">
    <text evidence="12">This enzyme catalyzes only one turnover and therefore is not strictly catalytic. According to one definition, an enzyme is a biocatalyst that acts repeatedly and over many reaction cycles.</text>
</comment>
<evidence type="ECO:0000256" key="13">
    <source>
        <dbReference type="PIRSR" id="PIRSR000409-1"/>
    </source>
</evidence>
<evidence type="ECO:0000256" key="5">
    <source>
        <dbReference type="ARBA" id="ARBA00022679"/>
    </source>
</evidence>
<comment type="function">
    <text evidence="12">Involved in the cellular defense against the biological effects of O6-methylguanine (O6-MeG) and O4-methylthymine (O4-MeT) in DNA. Repairs the methylated nucleobase in DNA by stoichiometrically transferring the methyl group to a cysteine residue in the enzyme. This is a suicide reaction: the enzyme is irreversibly inactivated.</text>
</comment>
<dbReference type="OrthoDB" id="9811249at2"/>